<dbReference type="GO" id="GO:0000014">
    <property type="term" value="F:single-stranded DNA endodeoxyribonuclease activity"/>
    <property type="evidence" value="ECO:0007669"/>
    <property type="project" value="TreeGrafter"/>
</dbReference>
<comment type="caution">
    <text evidence="2">The sequence shown here is derived from an EMBL/GenBank/DDBJ whole genome shotgun (WGS) entry which is preliminary data.</text>
</comment>
<dbReference type="EMBL" id="VCEB01001725">
    <property type="protein sequence ID" value="KAB0353145.1"/>
    <property type="molecule type" value="Genomic_DNA"/>
</dbReference>
<dbReference type="InterPro" id="IPR052709">
    <property type="entry name" value="Transposase-MT_Hybrid"/>
</dbReference>
<dbReference type="Proteomes" id="UP000326062">
    <property type="component" value="Unassembled WGS sequence"/>
</dbReference>
<name>A0A5N3VVF8_MUNRE</name>
<dbReference type="Pfam" id="PF01359">
    <property type="entry name" value="Transposase_1"/>
    <property type="match status" value="1"/>
</dbReference>
<dbReference type="InterPro" id="IPR036397">
    <property type="entry name" value="RNaseH_sf"/>
</dbReference>
<organism evidence="2 3">
    <name type="scientific">Muntiacus reevesi</name>
    <name type="common">Reeves' muntjac</name>
    <name type="synonym">Cervus reevesi</name>
    <dbReference type="NCBI Taxonomy" id="9886"/>
    <lineage>
        <taxon>Eukaryota</taxon>
        <taxon>Metazoa</taxon>
        <taxon>Chordata</taxon>
        <taxon>Craniata</taxon>
        <taxon>Vertebrata</taxon>
        <taxon>Euteleostomi</taxon>
        <taxon>Mammalia</taxon>
        <taxon>Eutheria</taxon>
        <taxon>Laurasiatheria</taxon>
        <taxon>Artiodactyla</taxon>
        <taxon>Ruminantia</taxon>
        <taxon>Pecora</taxon>
        <taxon>Cervidae</taxon>
        <taxon>Muntiacinae</taxon>
        <taxon>Muntiacus</taxon>
    </lineage>
</organism>
<dbReference type="GO" id="GO:0042800">
    <property type="term" value="F:histone H3K4 methyltransferase activity"/>
    <property type="evidence" value="ECO:0007669"/>
    <property type="project" value="TreeGrafter"/>
</dbReference>
<dbReference type="Pfam" id="PF17906">
    <property type="entry name" value="HTH_48"/>
    <property type="match status" value="1"/>
</dbReference>
<dbReference type="GO" id="GO:0003697">
    <property type="term" value="F:single-stranded DNA binding"/>
    <property type="evidence" value="ECO:0007669"/>
    <property type="project" value="TreeGrafter"/>
</dbReference>
<dbReference type="GO" id="GO:0044547">
    <property type="term" value="F:DNA topoisomerase binding"/>
    <property type="evidence" value="ECO:0007669"/>
    <property type="project" value="TreeGrafter"/>
</dbReference>
<keyword evidence="3" id="KW-1185">Reference proteome</keyword>
<dbReference type="GO" id="GO:0000793">
    <property type="term" value="C:condensed chromosome"/>
    <property type="evidence" value="ECO:0007669"/>
    <property type="project" value="TreeGrafter"/>
</dbReference>
<dbReference type="GO" id="GO:0046975">
    <property type="term" value="F:histone H3K36 methyltransferase activity"/>
    <property type="evidence" value="ECO:0007669"/>
    <property type="project" value="TreeGrafter"/>
</dbReference>
<dbReference type="GO" id="GO:0031297">
    <property type="term" value="P:replication fork processing"/>
    <property type="evidence" value="ECO:0007669"/>
    <property type="project" value="TreeGrafter"/>
</dbReference>
<dbReference type="Gene3D" id="3.30.420.10">
    <property type="entry name" value="Ribonuclease H-like superfamily/Ribonuclease H"/>
    <property type="match status" value="1"/>
</dbReference>
<dbReference type="GO" id="GO:0000729">
    <property type="term" value="P:DNA double-strand break processing"/>
    <property type="evidence" value="ECO:0007669"/>
    <property type="project" value="TreeGrafter"/>
</dbReference>
<proteinExistence type="predicted"/>
<dbReference type="GO" id="GO:0035861">
    <property type="term" value="C:site of double-strand break"/>
    <property type="evidence" value="ECO:0007669"/>
    <property type="project" value="TreeGrafter"/>
</dbReference>
<dbReference type="GO" id="GO:0015074">
    <property type="term" value="P:DNA integration"/>
    <property type="evidence" value="ECO:0007669"/>
    <property type="project" value="TreeGrafter"/>
</dbReference>
<dbReference type="PANTHER" id="PTHR46060">
    <property type="entry name" value="MARINER MOS1 TRANSPOSASE-LIKE PROTEIN"/>
    <property type="match status" value="1"/>
</dbReference>
<dbReference type="InterPro" id="IPR001888">
    <property type="entry name" value="Transposase_1"/>
</dbReference>
<dbReference type="InterPro" id="IPR041426">
    <property type="entry name" value="Mos1_HTH"/>
</dbReference>
<dbReference type="InterPro" id="IPR036388">
    <property type="entry name" value="WH-like_DNA-bd_sf"/>
</dbReference>
<sequence length="281" mass="32458">MPSDTMEIMLHKNSETTCNINNAFGPGTANENTAQQWFKKFSKGDKNLEDEEPTIIKTDSVTTTREAAEELNVNHSMVIRHLKQIGKKKKLDKWVPHELSKILKIVVLKCPLLLFYATSNHFSIRQTVTCYEKWMSNLHQKKIMVTVWWSAGSLNHYSFLNPGKTITSENYQCLQPALVNRKGPILLHDITPPHVTQLMLQKLNELGYEVLPHLPYSPDLSPTDYHFFRLFSGKSFHNQQDTEYAFQNVVESQITNFYAKGINKLISRQQKFVDCNSSYFD</sequence>
<feature type="domain" description="Mos1 transposase HTH" evidence="1">
    <location>
        <begin position="13"/>
        <end position="45"/>
    </location>
</feature>
<gene>
    <name evidence="2" type="ORF">FD755_024141</name>
</gene>
<evidence type="ECO:0000313" key="2">
    <source>
        <dbReference type="EMBL" id="KAB0353145.1"/>
    </source>
</evidence>
<dbReference type="GO" id="GO:0003690">
    <property type="term" value="F:double-stranded DNA binding"/>
    <property type="evidence" value="ECO:0007669"/>
    <property type="project" value="TreeGrafter"/>
</dbReference>
<dbReference type="GO" id="GO:0006303">
    <property type="term" value="P:double-strand break repair via nonhomologous end joining"/>
    <property type="evidence" value="ECO:0007669"/>
    <property type="project" value="TreeGrafter"/>
</dbReference>
<dbReference type="Gene3D" id="1.10.10.10">
    <property type="entry name" value="Winged helix-like DNA-binding domain superfamily/Winged helix DNA-binding domain"/>
    <property type="match status" value="1"/>
</dbReference>
<reference evidence="2 3" key="1">
    <citation type="submission" date="2019-06" db="EMBL/GenBank/DDBJ databases">
        <title>Discovery of a novel chromosome fission-fusion reversal in muntjac.</title>
        <authorList>
            <person name="Mudd A.B."/>
            <person name="Bredeson J.V."/>
            <person name="Baum R."/>
            <person name="Hockemeyer D."/>
            <person name="Rokhsar D.S."/>
        </authorList>
    </citation>
    <scope>NUCLEOTIDE SEQUENCE [LARGE SCALE GENOMIC DNA]</scope>
    <source>
        <strain evidence="2">UCam_UCB_Mr</strain>
        <tissue evidence="2">Fibroblast cell line</tissue>
    </source>
</reference>
<dbReference type="PANTHER" id="PTHR46060:SF2">
    <property type="entry name" value="HISTONE-LYSINE N-METHYLTRANSFERASE SETMAR"/>
    <property type="match status" value="1"/>
</dbReference>
<dbReference type="AlphaFoldDB" id="A0A5N3VVF8"/>
<protein>
    <recommendedName>
        <fullName evidence="1">Mos1 transposase HTH domain-containing protein</fullName>
    </recommendedName>
</protein>
<dbReference type="GO" id="GO:0005634">
    <property type="term" value="C:nucleus"/>
    <property type="evidence" value="ECO:0007669"/>
    <property type="project" value="TreeGrafter"/>
</dbReference>
<accession>A0A5N3VVF8</accession>
<dbReference type="GO" id="GO:0044774">
    <property type="term" value="P:mitotic DNA integrity checkpoint signaling"/>
    <property type="evidence" value="ECO:0007669"/>
    <property type="project" value="TreeGrafter"/>
</dbReference>
<evidence type="ECO:0000259" key="1">
    <source>
        <dbReference type="Pfam" id="PF17906"/>
    </source>
</evidence>
<evidence type="ECO:0000313" key="3">
    <source>
        <dbReference type="Proteomes" id="UP000326062"/>
    </source>
</evidence>